<evidence type="ECO:0000313" key="1">
    <source>
        <dbReference type="EMBL" id="GBP10135.1"/>
    </source>
</evidence>
<comment type="caution">
    <text evidence="1">The sequence shown here is derived from an EMBL/GenBank/DDBJ whole genome shotgun (WGS) entry which is preliminary data.</text>
</comment>
<keyword evidence="2" id="KW-1185">Reference proteome</keyword>
<dbReference type="EMBL" id="BGZK01000039">
    <property type="protein sequence ID" value="GBP10135.1"/>
    <property type="molecule type" value="Genomic_DNA"/>
</dbReference>
<reference evidence="1 2" key="1">
    <citation type="journal article" date="2019" name="Commun. Biol.">
        <title>The bagworm genome reveals a unique fibroin gene that provides high tensile strength.</title>
        <authorList>
            <person name="Kono N."/>
            <person name="Nakamura H."/>
            <person name="Ohtoshi R."/>
            <person name="Tomita M."/>
            <person name="Numata K."/>
            <person name="Arakawa K."/>
        </authorList>
    </citation>
    <scope>NUCLEOTIDE SEQUENCE [LARGE SCALE GENOMIC DNA]</scope>
</reference>
<protein>
    <submittedName>
        <fullName evidence="1">Uncharacterized protein</fullName>
    </submittedName>
</protein>
<sequence length="192" mass="22159">MTEGKKEGISIHYEGTELKEGYKRRRRTLIEKGDAEEGTTPSVPGRTWYLPHFAVTQPSKLERLMRYSTLQQLMRCRQQHLAATADVEGTCFRIGSKHMSLYSGGARRRRRRRLPTASRLKGLANKKVLPTSIMPQRRGGYVETAYAPRGREVIRFVISSKLALIIVRRIRFNHARACSLTEYLLELCLYYL</sequence>
<name>A0A4C1T7F9_EUMVA</name>
<proteinExistence type="predicted"/>
<gene>
    <name evidence="1" type="ORF">EVAR_77550_1</name>
</gene>
<evidence type="ECO:0000313" key="2">
    <source>
        <dbReference type="Proteomes" id="UP000299102"/>
    </source>
</evidence>
<organism evidence="1 2">
    <name type="scientific">Eumeta variegata</name>
    <name type="common">Bagworm moth</name>
    <name type="synonym">Eumeta japonica</name>
    <dbReference type="NCBI Taxonomy" id="151549"/>
    <lineage>
        <taxon>Eukaryota</taxon>
        <taxon>Metazoa</taxon>
        <taxon>Ecdysozoa</taxon>
        <taxon>Arthropoda</taxon>
        <taxon>Hexapoda</taxon>
        <taxon>Insecta</taxon>
        <taxon>Pterygota</taxon>
        <taxon>Neoptera</taxon>
        <taxon>Endopterygota</taxon>
        <taxon>Lepidoptera</taxon>
        <taxon>Glossata</taxon>
        <taxon>Ditrysia</taxon>
        <taxon>Tineoidea</taxon>
        <taxon>Psychidae</taxon>
        <taxon>Oiketicinae</taxon>
        <taxon>Eumeta</taxon>
    </lineage>
</organism>
<dbReference type="Proteomes" id="UP000299102">
    <property type="component" value="Unassembled WGS sequence"/>
</dbReference>
<accession>A0A4C1T7F9</accession>
<dbReference type="AlphaFoldDB" id="A0A4C1T7F9"/>